<keyword evidence="2" id="KW-1185">Reference proteome</keyword>
<dbReference type="PIRSF" id="PIRSF010372">
    <property type="entry name" value="PaiB"/>
    <property type="match status" value="1"/>
</dbReference>
<dbReference type="InterPro" id="IPR012349">
    <property type="entry name" value="Split_barrel_FMN-bd"/>
</dbReference>
<organism evidence="1 2">
    <name type="scientific">Algoriphagus iocasae</name>
    <dbReference type="NCBI Taxonomy" id="1836499"/>
    <lineage>
        <taxon>Bacteria</taxon>
        <taxon>Pseudomonadati</taxon>
        <taxon>Bacteroidota</taxon>
        <taxon>Cytophagia</taxon>
        <taxon>Cytophagales</taxon>
        <taxon>Cyclobacteriaceae</taxon>
        <taxon>Algoriphagus</taxon>
    </lineage>
</organism>
<name>A0A841MJR8_9BACT</name>
<dbReference type="EMBL" id="JACIJO010000001">
    <property type="protein sequence ID" value="MBB6325094.1"/>
    <property type="molecule type" value="Genomic_DNA"/>
</dbReference>
<protein>
    <submittedName>
        <fullName evidence="1">Transcriptional regulator</fullName>
    </submittedName>
</protein>
<comment type="caution">
    <text evidence="1">The sequence shown here is derived from an EMBL/GenBank/DDBJ whole genome shotgun (WGS) entry which is preliminary data.</text>
</comment>
<dbReference type="AlphaFoldDB" id="A0A841MJR8"/>
<dbReference type="Gene3D" id="2.30.110.10">
    <property type="entry name" value="Electron Transport, Fmn-binding Protein, Chain A"/>
    <property type="match status" value="1"/>
</dbReference>
<dbReference type="PANTHER" id="PTHR35802">
    <property type="entry name" value="PROTEASE SYNTHASE AND SPORULATION PROTEIN PAI 2"/>
    <property type="match status" value="1"/>
</dbReference>
<accession>A0A841MJR8</accession>
<proteinExistence type="predicted"/>
<sequence length="205" mass="23550">MYIHPKNVWEEEAEIVEFIKGNPFATLVSEVNGKPWATHIPLLLSKNKEGKTTITGHVAKANIQWKQLGEKEILVIFKGPHAYISSSWYNHENVPTWNYLAVHIYGNIRIIEGEELMDHLKTLVDRFEEGRPNRVSVEGMSKPYLESQLRGLIGVEITINEVQANAKLSQNRDETNYHSIIQHLESSNFGTDQEVAKEMKNRMKK</sequence>
<dbReference type="PANTHER" id="PTHR35802:SF1">
    <property type="entry name" value="PROTEASE SYNTHASE AND SPORULATION PROTEIN PAI 2"/>
    <property type="match status" value="1"/>
</dbReference>
<dbReference type="Proteomes" id="UP000588604">
    <property type="component" value="Unassembled WGS sequence"/>
</dbReference>
<dbReference type="SUPFAM" id="SSF50475">
    <property type="entry name" value="FMN-binding split barrel"/>
    <property type="match status" value="1"/>
</dbReference>
<gene>
    <name evidence="1" type="ORF">FHS59_000709</name>
</gene>
<reference evidence="1 2" key="1">
    <citation type="submission" date="2020-08" db="EMBL/GenBank/DDBJ databases">
        <title>Genomic Encyclopedia of Type Strains, Phase IV (KMG-IV): sequencing the most valuable type-strain genomes for metagenomic binning, comparative biology and taxonomic classification.</title>
        <authorList>
            <person name="Goeker M."/>
        </authorList>
    </citation>
    <scope>NUCLEOTIDE SEQUENCE [LARGE SCALE GENOMIC DNA]</scope>
    <source>
        <strain evidence="1 2">DSM 102044</strain>
    </source>
</reference>
<evidence type="ECO:0000313" key="1">
    <source>
        <dbReference type="EMBL" id="MBB6325094.1"/>
    </source>
</evidence>
<dbReference type="Pfam" id="PF04299">
    <property type="entry name" value="FMN_bind_2"/>
    <property type="match status" value="1"/>
</dbReference>
<dbReference type="RefSeq" id="WP_184493102.1">
    <property type="nucleotide sequence ID" value="NZ_JACIJO010000001.1"/>
</dbReference>
<dbReference type="InterPro" id="IPR007396">
    <property type="entry name" value="TR_PAI2-type"/>
</dbReference>
<evidence type="ECO:0000313" key="2">
    <source>
        <dbReference type="Proteomes" id="UP000588604"/>
    </source>
</evidence>